<dbReference type="CDD" id="cd18316">
    <property type="entry name" value="BTB_POZ_KCTD-like"/>
    <property type="match status" value="1"/>
</dbReference>
<evidence type="ECO:0000313" key="3">
    <source>
        <dbReference type="Proteomes" id="UP000018538"/>
    </source>
</evidence>
<accession>V7PS86</accession>
<feature type="domain" description="Potassium channel tetramerisation-type BTB" evidence="1">
    <location>
        <begin position="22"/>
        <end position="114"/>
    </location>
</feature>
<dbReference type="PANTHER" id="PTHR14499:SF136">
    <property type="entry name" value="GH08630P"/>
    <property type="match status" value="1"/>
</dbReference>
<dbReference type="EMBL" id="KI635736">
    <property type="protein sequence ID" value="ETB61905.1"/>
    <property type="molecule type" value="Genomic_DNA"/>
</dbReference>
<dbReference type="GO" id="GO:0051260">
    <property type="term" value="P:protein homooligomerization"/>
    <property type="evidence" value="ECO:0007669"/>
    <property type="project" value="InterPro"/>
</dbReference>
<organism evidence="2 3">
    <name type="scientific">Plasmodium yoelii 17X</name>
    <dbReference type="NCBI Taxonomy" id="1323249"/>
    <lineage>
        <taxon>Eukaryota</taxon>
        <taxon>Sar</taxon>
        <taxon>Alveolata</taxon>
        <taxon>Apicomplexa</taxon>
        <taxon>Aconoidasida</taxon>
        <taxon>Haemosporida</taxon>
        <taxon>Plasmodiidae</taxon>
        <taxon>Plasmodium</taxon>
        <taxon>Plasmodium (Vinckeia)</taxon>
    </lineage>
</organism>
<evidence type="ECO:0000313" key="2">
    <source>
        <dbReference type="EMBL" id="ETB61905.1"/>
    </source>
</evidence>
<dbReference type="Pfam" id="PF02214">
    <property type="entry name" value="BTB_2"/>
    <property type="match status" value="1"/>
</dbReference>
<protein>
    <recommendedName>
        <fullName evidence="1">Potassium channel tetramerisation-type BTB domain-containing protein</fullName>
    </recommendedName>
</protein>
<dbReference type="InterPro" id="IPR003131">
    <property type="entry name" value="T1-type_BTB"/>
</dbReference>
<reference evidence="2 3" key="1">
    <citation type="submission" date="2013-11" db="EMBL/GenBank/DDBJ databases">
        <title>The Genome Sequence of Plasmodium yoelii 17X.</title>
        <authorList>
            <consortium name="The Broad Institute Genomics Platform"/>
            <consortium name="The Broad Institute Genome Sequencing Center for Infectious Disease"/>
            <person name="Neafsey D."/>
            <person name="Adams J."/>
            <person name="Walker B."/>
            <person name="Young S.K."/>
            <person name="Zeng Q."/>
            <person name="Gargeya S."/>
            <person name="Fitzgerald M."/>
            <person name="Haas B."/>
            <person name="Abouelleil A."/>
            <person name="Alvarado L."/>
            <person name="Chapman S.B."/>
            <person name="Gainer-Dewar J."/>
            <person name="Goldberg J."/>
            <person name="Griggs A."/>
            <person name="Gujja S."/>
            <person name="Hansen M."/>
            <person name="Howarth C."/>
            <person name="Imamovic A."/>
            <person name="Ireland A."/>
            <person name="Larimer J."/>
            <person name="McCowan C."/>
            <person name="Murphy C."/>
            <person name="Pearson M."/>
            <person name="Poon T.W."/>
            <person name="Priest M."/>
            <person name="Roberts A."/>
            <person name="Saif S."/>
            <person name="Shea T."/>
            <person name="Sykes S."/>
            <person name="Wortman J."/>
            <person name="Nusbaum C."/>
            <person name="Birren B."/>
        </authorList>
    </citation>
    <scope>NUCLEOTIDE SEQUENCE [LARGE SCALE GENOMIC DNA]</scope>
    <source>
        <strain evidence="2 3">17X</strain>
    </source>
</reference>
<evidence type="ECO:0000259" key="1">
    <source>
        <dbReference type="Pfam" id="PF02214"/>
    </source>
</evidence>
<dbReference type="SUPFAM" id="SSF54695">
    <property type="entry name" value="POZ domain"/>
    <property type="match status" value="1"/>
</dbReference>
<sequence>MDKLNKVSYFPIIFYFYTEHIISINVGGKIYMTTLNLISRYKNSRLYEIVQEKLTNISDLPNDINKREIFIDRNGNRFEYILDFLRDGVLICENDITVLTRILIEAIYFKLFSLMKIIKKKINLLYSNMNNNVNKNIFKRIISTIEKNRKEETNKLVKLSGIISNYNELKYFNLKKKKKKSYITILNNSNIINEINQVNKDIEQVFARPDKNDSTNLLSANFQKNESTNKLNLQSVTNEKERKKTNAYKESYYDTNINSEKNMNSQEKNSNIYKKSESPNFEISNKIEREVSKDMLNSNLKNDVDKMDSHLSDTNSLEKNEKDIHANSEYYNAKTIGHKYVSFSGENDIIFYTNSETLSDEEQFGNIKNSKDEKEANSNSKNISRLRNINVINNKVSELNYNNYIGNNDYIGYRDFENEHNNFPNYINSVCNKKSTYNYNNYEYNNMKNNVRNPIMVYSEIDDVEETSNYPIMPNINLGEQIFSTTVDF</sequence>
<dbReference type="Gene3D" id="3.30.710.10">
    <property type="entry name" value="Potassium Channel Kv1.1, Chain A"/>
    <property type="match status" value="1"/>
</dbReference>
<dbReference type="Proteomes" id="UP000018538">
    <property type="component" value="Unassembled WGS sequence"/>
</dbReference>
<gene>
    <name evidence="2" type="ORF">YYC_01702</name>
</gene>
<dbReference type="PANTHER" id="PTHR14499">
    <property type="entry name" value="POTASSIUM CHANNEL TETRAMERIZATION DOMAIN-CONTAINING"/>
    <property type="match status" value="1"/>
</dbReference>
<name>V7PS86_PLAYE</name>
<proteinExistence type="predicted"/>
<dbReference type="AlphaFoldDB" id="V7PS86"/>
<keyword evidence="3" id="KW-1185">Reference proteome</keyword>
<dbReference type="InterPro" id="IPR011333">
    <property type="entry name" value="SKP1/BTB/POZ_sf"/>
</dbReference>
<dbReference type="OrthoDB" id="2414723at2759"/>